<organism evidence="3 4">
    <name type="scientific">Clostridium manihotivorum</name>
    <dbReference type="NCBI Taxonomy" id="2320868"/>
    <lineage>
        <taxon>Bacteria</taxon>
        <taxon>Bacillati</taxon>
        <taxon>Bacillota</taxon>
        <taxon>Clostridia</taxon>
        <taxon>Eubacteriales</taxon>
        <taxon>Clostridiaceae</taxon>
        <taxon>Clostridium</taxon>
    </lineage>
</organism>
<feature type="signal peptide" evidence="2">
    <location>
        <begin position="1"/>
        <end position="22"/>
    </location>
</feature>
<proteinExistence type="predicted"/>
<feature type="compositionally biased region" description="Basic and acidic residues" evidence="1">
    <location>
        <begin position="111"/>
        <end position="120"/>
    </location>
</feature>
<dbReference type="RefSeq" id="WP_128213551.1">
    <property type="nucleotide sequence ID" value="NZ_CP025746.1"/>
</dbReference>
<feature type="region of interest" description="Disordered" evidence="1">
    <location>
        <begin position="86"/>
        <end position="136"/>
    </location>
</feature>
<dbReference type="EMBL" id="CP025746">
    <property type="protein sequence ID" value="QAA32812.1"/>
    <property type="molecule type" value="Genomic_DNA"/>
</dbReference>
<feature type="chain" id="PRO_5039727686" evidence="2">
    <location>
        <begin position="23"/>
        <end position="295"/>
    </location>
</feature>
<evidence type="ECO:0000256" key="2">
    <source>
        <dbReference type="SAM" id="SignalP"/>
    </source>
</evidence>
<feature type="compositionally biased region" description="Polar residues" evidence="1">
    <location>
        <begin position="122"/>
        <end position="136"/>
    </location>
</feature>
<keyword evidence="2" id="KW-0732">Signal</keyword>
<protein>
    <submittedName>
        <fullName evidence="3">Uncharacterized protein</fullName>
    </submittedName>
</protein>
<dbReference type="KEGG" id="cmah:C1I91_14820"/>
<keyword evidence="4" id="KW-1185">Reference proteome</keyword>
<accession>A0A410DV15</accession>
<gene>
    <name evidence="3" type="ORF">C1I91_14820</name>
</gene>
<dbReference type="Proteomes" id="UP000286268">
    <property type="component" value="Chromosome"/>
</dbReference>
<dbReference type="AlphaFoldDB" id="A0A410DV15"/>
<reference evidence="3 4" key="1">
    <citation type="submission" date="2018-01" db="EMBL/GenBank/DDBJ databases">
        <title>Genome Sequencing and Assembly of Anaerobacter polyendosporus strain CT4.</title>
        <authorList>
            <person name="Tachaapaikoon C."/>
            <person name="Sutheeworapong S."/>
            <person name="Jenjaroenpun P."/>
            <person name="Wongsurawat T."/>
            <person name="Nookeaw I."/>
            <person name="Cheawchanlertfa P."/>
            <person name="Kosugi A."/>
            <person name="Cheevadhanarak S."/>
            <person name="Ratanakhanokchai K."/>
        </authorList>
    </citation>
    <scope>NUCLEOTIDE SEQUENCE [LARGE SCALE GENOMIC DNA]</scope>
    <source>
        <strain evidence="3 4">CT4</strain>
    </source>
</reference>
<dbReference type="OrthoDB" id="529831at2"/>
<evidence type="ECO:0000313" key="3">
    <source>
        <dbReference type="EMBL" id="QAA32812.1"/>
    </source>
</evidence>
<sequence length="295" mass="32542">MNKRFIAYYLLTLSLTVPSQLALRNLQTVSETKPVEYVSAKQDTQMIEDNLLLTQQQKILEEKKQEETNVKESTLATVAVNSVSTNKEVKTTPSLSRGGTGLTKPQPQTKTTEKPAEKKQPVKQTTVSSSTAQKKQSTYSSNVELVDWWKSGRTVFSVGTVAEIKDVYTGKTFMAKRTMGTNHADTEALTKKDTDIIKSIWGGFSWARRPVILTINGKRYAASMSAMPHAGLDSQPAYAVVNNRSDGYGRGENLDVIKGNGMDGHFDIHFLNSTRHKDGQEDSQHQAAVLKAAGK</sequence>
<feature type="compositionally biased region" description="Polar residues" evidence="1">
    <location>
        <begin position="86"/>
        <end position="97"/>
    </location>
</feature>
<evidence type="ECO:0000313" key="4">
    <source>
        <dbReference type="Proteomes" id="UP000286268"/>
    </source>
</evidence>
<name>A0A410DV15_9CLOT</name>
<evidence type="ECO:0000256" key="1">
    <source>
        <dbReference type="SAM" id="MobiDB-lite"/>
    </source>
</evidence>